<name>A0ABV8TR82_9ACTN</name>
<organism evidence="3 4">
    <name type="scientific">Streptomyces andamanensis</name>
    <dbReference type="NCBI Taxonomy" id="1565035"/>
    <lineage>
        <taxon>Bacteria</taxon>
        <taxon>Bacillati</taxon>
        <taxon>Actinomycetota</taxon>
        <taxon>Actinomycetes</taxon>
        <taxon>Kitasatosporales</taxon>
        <taxon>Streptomycetaceae</taxon>
        <taxon>Streptomyces</taxon>
    </lineage>
</organism>
<keyword evidence="4" id="KW-1185">Reference proteome</keyword>
<evidence type="ECO:0000256" key="1">
    <source>
        <dbReference type="SAM" id="MobiDB-lite"/>
    </source>
</evidence>
<protein>
    <submittedName>
        <fullName evidence="3">Alpha/beta hydrolase</fullName>
    </submittedName>
</protein>
<evidence type="ECO:0000313" key="3">
    <source>
        <dbReference type="EMBL" id="MFC4333160.1"/>
    </source>
</evidence>
<dbReference type="InterPro" id="IPR022742">
    <property type="entry name" value="Hydrolase_4"/>
</dbReference>
<gene>
    <name evidence="3" type="ORF">ACFPC0_36455</name>
</gene>
<feature type="domain" description="Serine aminopeptidase S33" evidence="2">
    <location>
        <begin position="87"/>
        <end position="142"/>
    </location>
</feature>
<comment type="caution">
    <text evidence="3">The sequence shown here is derived from an EMBL/GenBank/DDBJ whole genome shotgun (WGS) entry which is preliminary data.</text>
</comment>
<accession>A0ABV8TR82</accession>
<proteinExistence type="predicted"/>
<dbReference type="InterPro" id="IPR029058">
    <property type="entry name" value="AB_hydrolase_fold"/>
</dbReference>
<dbReference type="Pfam" id="PF12146">
    <property type="entry name" value="Hydrolase_4"/>
    <property type="match status" value="1"/>
</dbReference>
<feature type="region of interest" description="Disordered" evidence="1">
    <location>
        <begin position="212"/>
        <end position="240"/>
    </location>
</feature>
<keyword evidence="3" id="KW-0378">Hydrolase</keyword>
<evidence type="ECO:0000259" key="2">
    <source>
        <dbReference type="Pfam" id="PF12146"/>
    </source>
</evidence>
<evidence type="ECO:0000313" key="4">
    <source>
        <dbReference type="Proteomes" id="UP001595824"/>
    </source>
</evidence>
<sequence>MTATAQDRGGTGGSPLRVRQLPPRVRAAVLALHGGQEESRAPSRRWHPAALRMRPVLRSAASAVPSGQVLLGEVRYRYRGWNEGDPAQDALAALDELTAAHGEVPVVLIGHSMGGRAALAASRHPRVTGVLALAPWVVEDEPVDQLRGSSLVVVHGDRDRVTSPAASVAYVRRARARGASAGTVLVRGGDHAMLRRAGLWHRSVAEITADLLSDGEGRGTRRAGSARPRTDGGPGWPRGA</sequence>
<dbReference type="EMBL" id="JBHSDP010000029">
    <property type="protein sequence ID" value="MFC4333160.1"/>
    <property type="molecule type" value="Genomic_DNA"/>
</dbReference>
<reference evidence="4" key="1">
    <citation type="journal article" date="2019" name="Int. J. Syst. Evol. Microbiol.">
        <title>The Global Catalogue of Microorganisms (GCM) 10K type strain sequencing project: providing services to taxonomists for standard genome sequencing and annotation.</title>
        <authorList>
            <consortium name="The Broad Institute Genomics Platform"/>
            <consortium name="The Broad Institute Genome Sequencing Center for Infectious Disease"/>
            <person name="Wu L."/>
            <person name="Ma J."/>
        </authorList>
    </citation>
    <scope>NUCLEOTIDE SEQUENCE [LARGE SCALE GENOMIC DNA]</scope>
    <source>
        <strain evidence="4">PCU 347</strain>
    </source>
</reference>
<dbReference type="GO" id="GO:0016787">
    <property type="term" value="F:hydrolase activity"/>
    <property type="evidence" value="ECO:0007669"/>
    <property type="project" value="UniProtKB-KW"/>
</dbReference>
<dbReference type="SUPFAM" id="SSF53474">
    <property type="entry name" value="alpha/beta-Hydrolases"/>
    <property type="match status" value="1"/>
</dbReference>
<dbReference type="Gene3D" id="3.40.50.1820">
    <property type="entry name" value="alpha/beta hydrolase"/>
    <property type="match status" value="1"/>
</dbReference>
<dbReference type="Proteomes" id="UP001595824">
    <property type="component" value="Unassembled WGS sequence"/>
</dbReference>
<dbReference type="RefSeq" id="WP_381744505.1">
    <property type="nucleotide sequence ID" value="NZ_JBHSDP010000029.1"/>
</dbReference>
<feature type="region of interest" description="Disordered" evidence="1">
    <location>
        <begin position="1"/>
        <end position="20"/>
    </location>
</feature>